<organism evidence="1 2">
    <name type="scientific">Anopheles farauti</name>
    <dbReference type="NCBI Taxonomy" id="69004"/>
    <lineage>
        <taxon>Eukaryota</taxon>
        <taxon>Metazoa</taxon>
        <taxon>Ecdysozoa</taxon>
        <taxon>Arthropoda</taxon>
        <taxon>Hexapoda</taxon>
        <taxon>Insecta</taxon>
        <taxon>Pterygota</taxon>
        <taxon>Neoptera</taxon>
        <taxon>Endopterygota</taxon>
        <taxon>Diptera</taxon>
        <taxon>Nematocera</taxon>
        <taxon>Culicoidea</taxon>
        <taxon>Culicidae</taxon>
        <taxon>Anophelinae</taxon>
        <taxon>Anopheles</taxon>
    </lineage>
</organism>
<dbReference type="Proteomes" id="UP000075886">
    <property type="component" value="Unassembled WGS sequence"/>
</dbReference>
<sequence>MLATTITNSRWIAEGSLIALCGDPICINTLSSHCSGPCRCISIQHGVEVTSCRWYSAPHPFTKLIRIVHIFVSSYTASNPWFTDCDSSWANSWLLKILSEHPGGILQTVLGCTPLPMWRRVFSIVLLRFTLLSWPRQKRSELLDGFVNPSTMMEVFVQ</sequence>
<proteinExistence type="predicted"/>
<reference evidence="2" key="1">
    <citation type="submission" date="2014-01" db="EMBL/GenBank/DDBJ databases">
        <title>The Genome Sequence of Anopheles farauti FAR1 (V2).</title>
        <authorList>
            <consortium name="The Broad Institute Genomics Platform"/>
            <person name="Neafsey D.E."/>
            <person name="Besansky N."/>
            <person name="Howell P."/>
            <person name="Walton C."/>
            <person name="Young S.K."/>
            <person name="Zeng Q."/>
            <person name="Gargeya S."/>
            <person name="Fitzgerald M."/>
            <person name="Haas B."/>
            <person name="Abouelleil A."/>
            <person name="Allen A.W."/>
            <person name="Alvarado L."/>
            <person name="Arachchi H.M."/>
            <person name="Berlin A.M."/>
            <person name="Chapman S.B."/>
            <person name="Gainer-Dewar J."/>
            <person name="Goldberg J."/>
            <person name="Griggs A."/>
            <person name="Gujja S."/>
            <person name="Hansen M."/>
            <person name="Howarth C."/>
            <person name="Imamovic A."/>
            <person name="Ireland A."/>
            <person name="Larimer J."/>
            <person name="McCowan C."/>
            <person name="Murphy C."/>
            <person name="Pearson M."/>
            <person name="Poon T.W."/>
            <person name="Priest M."/>
            <person name="Roberts A."/>
            <person name="Saif S."/>
            <person name="Shea T."/>
            <person name="Sisk P."/>
            <person name="Sykes S."/>
            <person name="Wortman J."/>
            <person name="Nusbaum C."/>
            <person name="Birren B."/>
        </authorList>
    </citation>
    <scope>NUCLEOTIDE SEQUENCE [LARGE SCALE GENOMIC DNA]</scope>
    <source>
        <strain evidence="2">FAR1</strain>
    </source>
</reference>
<name>A0A182QMM1_9DIPT</name>
<evidence type="ECO:0000313" key="1">
    <source>
        <dbReference type="EnsemblMetazoa" id="AFAF013236-PA"/>
    </source>
</evidence>
<protein>
    <submittedName>
        <fullName evidence="1">Uncharacterized protein</fullName>
    </submittedName>
</protein>
<dbReference type="VEuPathDB" id="VectorBase:AFAF013236"/>
<dbReference type="AlphaFoldDB" id="A0A182QMM1"/>
<accession>A0A182QMM1</accession>
<keyword evidence="2" id="KW-1185">Reference proteome</keyword>
<dbReference type="EnsemblMetazoa" id="AFAF013236-RA">
    <property type="protein sequence ID" value="AFAF013236-PA"/>
    <property type="gene ID" value="AFAF013236"/>
</dbReference>
<dbReference type="EMBL" id="AXCN02000725">
    <property type="status" value="NOT_ANNOTATED_CDS"/>
    <property type="molecule type" value="Genomic_DNA"/>
</dbReference>
<reference evidence="1" key="2">
    <citation type="submission" date="2020-05" db="UniProtKB">
        <authorList>
            <consortium name="EnsemblMetazoa"/>
        </authorList>
    </citation>
    <scope>IDENTIFICATION</scope>
    <source>
        <strain evidence="1">FAR1</strain>
    </source>
</reference>
<evidence type="ECO:0000313" key="2">
    <source>
        <dbReference type="Proteomes" id="UP000075886"/>
    </source>
</evidence>